<keyword evidence="5 10" id="KW-1133">Transmembrane helix</keyword>
<proteinExistence type="inferred from homology"/>
<protein>
    <recommendedName>
        <fullName evidence="10">Glycerol-3-phosphate acyltransferase</fullName>
    </recommendedName>
    <alternativeName>
        <fullName evidence="10">Acyl-PO4 G3P acyltransferase</fullName>
    </alternativeName>
    <alternativeName>
        <fullName evidence="10">Acyl-phosphate--glycerol-3-phosphate acyltransferase</fullName>
    </alternativeName>
    <alternativeName>
        <fullName evidence="10">G3P acyltransferase</fullName>
        <shortName evidence="10">GPAT</shortName>
        <ecNumber evidence="10">2.3.1.275</ecNumber>
    </alternativeName>
    <alternativeName>
        <fullName evidence="10">Lysophosphatidic acid synthase</fullName>
        <shortName evidence="10">LPA synthase</shortName>
    </alternativeName>
</protein>
<dbReference type="Pfam" id="PF02660">
    <property type="entry name" value="G3P_acyltransf"/>
    <property type="match status" value="1"/>
</dbReference>
<dbReference type="GO" id="GO:0005886">
    <property type="term" value="C:plasma membrane"/>
    <property type="evidence" value="ECO:0007669"/>
    <property type="project" value="UniProtKB-SubCell"/>
</dbReference>
<evidence type="ECO:0000256" key="6">
    <source>
        <dbReference type="ARBA" id="ARBA00023098"/>
    </source>
</evidence>
<dbReference type="EMBL" id="JACDUS010000003">
    <property type="protein sequence ID" value="MBA2881258.1"/>
    <property type="molecule type" value="Genomic_DNA"/>
</dbReference>
<sequence>MMFVVVAATAYLLGSVNFSIVFFRVTGRGDPRTQYSGNPGATNVYRQAGPAAAALVLVLDMGRAAAVAALAVYLLDPAGVAWTGLALVAGNRYPCFHQFKGGKGVANYLGFSAVIVPWGVLASALAWAAGYFAFRIPFIASFCMVAVLGGATVYKWMHVAPAVLGGLATIAFIVFNHRSNLAELPGKDR</sequence>
<evidence type="ECO:0000256" key="4">
    <source>
        <dbReference type="ARBA" id="ARBA00022692"/>
    </source>
</evidence>
<evidence type="ECO:0000256" key="10">
    <source>
        <dbReference type="HAMAP-Rule" id="MF_01043"/>
    </source>
</evidence>
<dbReference type="InterPro" id="IPR003811">
    <property type="entry name" value="G3P_acylTferase_PlsY"/>
</dbReference>
<feature type="transmembrane region" description="Helical" evidence="10">
    <location>
        <begin position="108"/>
        <end position="128"/>
    </location>
</feature>
<evidence type="ECO:0000313" key="12">
    <source>
        <dbReference type="Proteomes" id="UP000525298"/>
    </source>
</evidence>
<evidence type="ECO:0000256" key="1">
    <source>
        <dbReference type="ARBA" id="ARBA00022475"/>
    </source>
</evidence>
<keyword evidence="7 10" id="KW-0472">Membrane</keyword>
<keyword evidence="12" id="KW-1185">Reference proteome</keyword>
<dbReference type="UniPathway" id="UPA00085"/>
<reference evidence="11 12" key="1">
    <citation type="submission" date="2020-07" db="EMBL/GenBank/DDBJ databases">
        <title>Genomic Encyclopedia of Type Strains, Phase IV (KMG-IV): sequencing the most valuable type-strain genomes for metagenomic binning, comparative biology and taxonomic classification.</title>
        <authorList>
            <person name="Goeker M."/>
        </authorList>
    </citation>
    <scope>NUCLEOTIDE SEQUENCE [LARGE SCALE GENOMIC DNA]</scope>
    <source>
        <strain evidence="11 12">DSM 17721</strain>
    </source>
</reference>
<feature type="transmembrane region" description="Helical" evidence="10">
    <location>
        <begin position="134"/>
        <end position="154"/>
    </location>
</feature>
<evidence type="ECO:0000256" key="3">
    <source>
        <dbReference type="ARBA" id="ARBA00022679"/>
    </source>
</evidence>
<keyword evidence="11" id="KW-0012">Acyltransferase</keyword>
<organism evidence="11 12">
    <name type="scientific">Desulfosalsimonas propionicica</name>
    <dbReference type="NCBI Taxonomy" id="332175"/>
    <lineage>
        <taxon>Bacteria</taxon>
        <taxon>Pseudomonadati</taxon>
        <taxon>Thermodesulfobacteriota</taxon>
        <taxon>Desulfobacteria</taxon>
        <taxon>Desulfobacterales</taxon>
        <taxon>Desulfosalsimonadaceae</taxon>
        <taxon>Desulfosalsimonas</taxon>
    </lineage>
</organism>
<gene>
    <name evidence="10" type="primary">plsY</name>
    <name evidence="11" type="ORF">HNR65_001584</name>
</gene>
<dbReference type="Proteomes" id="UP000525298">
    <property type="component" value="Unassembled WGS sequence"/>
</dbReference>
<evidence type="ECO:0000256" key="9">
    <source>
        <dbReference type="ARBA" id="ARBA00023264"/>
    </source>
</evidence>
<keyword evidence="6 10" id="KW-0443">Lipid metabolism</keyword>
<evidence type="ECO:0000256" key="7">
    <source>
        <dbReference type="ARBA" id="ARBA00023136"/>
    </source>
</evidence>
<evidence type="ECO:0000313" key="11">
    <source>
        <dbReference type="EMBL" id="MBA2881258.1"/>
    </source>
</evidence>
<dbReference type="AlphaFoldDB" id="A0A7W0C8S9"/>
<dbReference type="SMART" id="SM01207">
    <property type="entry name" value="G3P_acyltransf"/>
    <property type="match status" value="1"/>
</dbReference>
<keyword evidence="2 10" id="KW-0444">Lipid biosynthesis</keyword>
<dbReference type="GO" id="GO:0043772">
    <property type="term" value="F:acyl-phosphate glycerol-3-phosphate acyltransferase activity"/>
    <property type="evidence" value="ECO:0007669"/>
    <property type="project" value="UniProtKB-UniRule"/>
</dbReference>
<keyword evidence="9 10" id="KW-1208">Phospholipid metabolism</keyword>
<dbReference type="HAMAP" id="MF_01043">
    <property type="entry name" value="PlsY"/>
    <property type="match status" value="1"/>
</dbReference>
<dbReference type="RefSeq" id="WP_181550906.1">
    <property type="nucleotide sequence ID" value="NZ_JACDUS010000003.1"/>
</dbReference>
<dbReference type="EC" id="2.3.1.275" evidence="10"/>
<feature type="transmembrane region" description="Helical" evidence="10">
    <location>
        <begin position="64"/>
        <end position="88"/>
    </location>
</feature>
<evidence type="ECO:0000256" key="2">
    <source>
        <dbReference type="ARBA" id="ARBA00022516"/>
    </source>
</evidence>
<evidence type="ECO:0000256" key="5">
    <source>
        <dbReference type="ARBA" id="ARBA00022989"/>
    </source>
</evidence>
<evidence type="ECO:0000256" key="8">
    <source>
        <dbReference type="ARBA" id="ARBA00023209"/>
    </source>
</evidence>
<comment type="pathway">
    <text evidence="10">Lipid metabolism; phospholipid metabolism.</text>
</comment>
<accession>A0A7W0C8S9</accession>
<keyword evidence="1 10" id="KW-1003">Cell membrane</keyword>
<keyword evidence="3 10" id="KW-0808">Transferase</keyword>
<comment type="caution">
    <text evidence="11">The sequence shown here is derived from an EMBL/GenBank/DDBJ whole genome shotgun (WGS) entry which is preliminary data.</text>
</comment>
<keyword evidence="8 10" id="KW-0594">Phospholipid biosynthesis</keyword>
<dbReference type="PANTHER" id="PTHR30309:SF0">
    <property type="entry name" value="GLYCEROL-3-PHOSPHATE ACYLTRANSFERASE-RELATED"/>
    <property type="match status" value="1"/>
</dbReference>
<feature type="transmembrane region" description="Helical" evidence="10">
    <location>
        <begin position="159"/>
        <end position="177"/>
    </location>
</feature>
<comment type="subunit">
    <text evidence="10">Probably interacts with PlsX.</text>
</comment>
<comment type="subcellular location">
    <subcellularLocation>
        <location evidence="10">Cell membrane</location>
        <topology evidence="10">Multi-pass membrane protein</topology>
    </subcellularLocation>
</comment>
<comment type="similarity">
    <text evidence="10">Belongs to the PlsY family.</text>
</comment>
<keyword evidence="4 10" id="KW-0812">Transmembrane</keyword>
<dbReference type="GO" id="GO:0008654">
    <property type="term" value="P:phospholipid biosynthetic process"/>
    <property type="evidence" value="ECO:0007669"/>
    <property type="project" value="UniProtKB-UniRule"/>
</dbReference>
<dbReference type="PANTHER" id="PTHR30309">
    <property type="entry name" value="INNER MEMBRANE PROTEIN YGIH"/>
    <property type="match status" value="1"/>
</dbReference>
<comment type="catalytic activity">
    <reaction evidence="10">
        <text>an acyl phosphate + sn-glycerol 3-phosphate = a 1-acyl-sn-glycero-3-phosphate + phosphate</text>
        <dbReference type="Rhea" id="RHEA:34075"/>
        <dbReference type="ChEBI" id="CHEBI:43474"/>
        <dbReference type="ChEBI" id="CHEBI:57597"/>
        <dbReference type="ChEBI" id="CHEBI:57970"/>
        <dbReference type="ChEBI" id="CHEBI:59918"/>
        <dbReference type="EC" id="2.3.1.275"/>
    </reaction>
</comment>
<comment type="function">
    <text evidence="10">Catalyzes the transfer of an acyl group from acyl-phosphate (acyl-PO(4)) to glycerol-3-phosphate (G3P) to form lysophosphatidic acid (LPA). This enzyme utilizes acyl-phosphate as fatty acyl donor, but not acyl-CoA or acyl-ACP.</text>
</comment>
<name>A0A7W0C8S9_9BACT</name>